<evidence type="ECO:0000256" key="2">
    <source>
        <dbReference type="SAM" id="MobiDB-lite"/>
    </source>
</evidence>
<sequence length="110" mass="12138">MTISASKSISATNFTGNVERFSRKFHFSPPKTEKVSLRKVGGDISEPSKTAGKEGTEPMEKSQELIGILQANSIVAKSLAAKLMQIEKEVEAYEAAKAAHDRKMKKGWRR</sequence>
<keyword evidence="1" id="KW-0175">Coiled coil</keyword>
<evidence type="ECO:0000313" key="3">
    <source>
        <dbReference type="EMBL" id="NBJ95656.1"/>
    </source>
</evidence>
<gene>
    <name evidence="3" type="ORF">D5281_24950</name>
</gene>
<evidence type="ECO:0000313" key="4">
    <source>
        <dbReference type="Proteomes" id="UP001154420"/>
    </source>
</evidence>
<name>A0A9X5BKC7_9FIRM</name>
<dbReference type="AlphaFoldDB" id="A0A9X5BKC7"/>
<dbReference type="EMBL" id="QZDT01000145">
    <property type="protein sequence ID" value="NBJ95656.1"/>
    <property type="molecule type" value="Genomic_DNA"/>
</dbReference>
<proteinExistence type="predicted"/>
<reference evidence="3" key="1">
    <citation type="submission" date="2018-09" db="EMBL/GenBank/DDBJ databases">
        <title>Murine metabolic-syndrome-specific gut microbial biobank.</title>
        <authorList>
            <person name="Liu C."/>
        </authorList>
    </citation>
    <scope>NUCLEOTIDE SEQUENCE</scope>
    <source>
        <strain evidence="3">D42-62</strain>
    </source>
</reference>
<protein>
    <submittedName>
        <fullName evidence="3">Uncharacterized protein</fullName>
    </submittedName>
</protein>
<dbReference type="Proteomes" id="UP001154420">
    <property type="component" value="Unassembled WGS sequence"/>
</dbReference>
<feature type="coiled-coil region" evidence="1">
    <location>
        <begin position="76"/>
        <end position="103"/>
    </location>
</feature>
<feature type="region of interest" description="Disordered" evidence="2">
    <location>
        <begin position="32"/>
        <end position="61"/>
    </location>
</feature>
<comment type="caution">
    <text evidence="3">The sequence shown here is derived from an EMBL/GenBank/DDBJ whole genome shotgun (WGS) entry which is preliminary data.</text>
</comment>
<keyword evidence="4" id="KW-1185">Reference proteome</keyword>
<feature type="compositionally biased region" description="Basic and acidic residues" evidence="2">
    <location>
        <begin position="51"/>
        <end position="61"/>
    </location>
</feature>
<organism evidence="3 4">
    <name type="scientific">Parablautia muri</name>
    <dbReference type="NCBI Taxonomy" id="2320879"/>
    <lineage>
        <taxon>Bacteria</taxon>
        <taxon>Bacillati</taxon>
        <taxon>Bacillota</taxon>
        <taxon>Clostridia</taxon>
        <taxon>Lachnospirales</taxon>
        <taxon>Lachnospiraceae</taxon>
        <taxon>Parablautia</taxon>
    </lineage>
</organism>
<evidence type="ECO:0000256" key="1">
    <source>
        <dbReference type="SAM" id="Coils"/>
    </source>
</evidence>
<accession>A0A9X5BKC7</accession>